<dbReference type="InterPro" id="IPR000601">
    <property type="entry name" value="PKD_dom"/>
</dbReference>
<dbReference type="Proteomes" id="UP000594463">
    <property type="component" value="Chromosome"/>
</dbReference>
<dbReference type="InterPro" id="IPR013783">
    <property type="entry name" value="Ig-like_fold"/>
</dbReference>
<proteinExistence type="predicted"/>
<feature type="domain" description="PKD" evidence="1">
    <location>
        <begin position="230"/>
        <end position="303"/>
    </location>
</feature>
<dbReference type="PROSITE" id="PS50093">
    <property type="entry name" value="PKD"/>
    <property type="match status" value="1"/>
</dbReference>
<dbReference type="EMBL" id="CP065383">
    <property type="protein sequence ID" value="QPM69460.1"/>
    <property type="molecule type" value="Genomic_DNA"/>
</dbReference>
<dbReference type="KEGG" id="alam:RT761_02693"/>
<sequence length="303" mass="33075">MKKKKAIEGILFTLLIIMITFSGCDWFGKGLFNILDPEAEVKMYYSMNDSSDVGEGEEFSLLSSMTFDLIVYPLNEIGFTINSLEYRYYSDGVLIPELSKDFSTSYYVPPNNPYNPYPDPGTSDIIIPSPGNSPYAFTGIPLMFQDGIDYLWKNYELKNITLTLTAIIEDDARHAITKPVIQNFPVLQMGEDFIPPTVVILPKDDEELSFPAGSTVILIAEASDNYMIKSYKWMVSGGGGGCSLGGSGCGGTSVSSGSGFSSEGQVFTRTFTEAGTYSVVVEVCDYAGNCSYASKTVEITGEI</sequence>
<evidence type="ECO:0000313" key="3">
    <source>
        <dbReference type="Proteomes" id="UP000594463"/>
    </source>
</evidence>
<dbReference type="SUPFAM" id="SSF49299">
    <property type="entry name" value="PKD domain"/>
    <property type="match status" value="1"/>
</dbReference>
<dbReference type="Gene3D" id="2.60.40.10">
    <property type="entry name" value="Immunoglobulins"/>
    <property type="match status" value="1"/>
</dbReference>
<organism evidence="2 3">
    <name type="scientific">Atribacter laminatus</name>
    <dbReference type="NCBI Taxonomy" id="2847778"/>
    <lineage>
        <taxon>Bacteria</taxon>
        <taxon>Pseudomonadati</taxon>
        <taxon>Atribacterota</taxon>
        <taxon>Atribacteria</taxon>
        <taxon>Atribacterales</taxon>
        <taxon>Atribacteraceae</taxon>
        <taxon>Atribacter</taxon>
    </lineage>
</organism>
<dbReference type="RefSeq" id="WP_218111937.1">
    <property type="nucleotide sequence ID" value="NZ_CP065383.1"/>
</dbReference>
<name>A0A7T1F4C9_ATRLM</name>
<dbReference type="InterPro" id="IPR035986">
    <property type="entry name" value="PKD_dom_sf"/>
</dbReference>
<protein>
    <recommendedName>
        <fullName evidence="1">PKD domain-containing protein</fullName>
    </recommendedName>
</protein>
<dbReference type="PROSITE" id="PS51257">
    <property type="entry name" value="PROKAR_LIPOPROTEIN"/>
    <property type="match status" value="1"/>
</dbReference>
<reference evidence="2 3" key="1">
    <citation type="journal article" date="2021" name="Nat. Commun.">
        <title>Isolation of a member of the candidate phylum Atribacteria reveals a unique cell membrane structure.</title>
        <authorList>
            <person name="Taiki K."/>
            <person name="Nobu M.K."/>
            <person name="Kusada H."/>
            <person name="Meng X.-Y."/>
            <person name="Hosoki N."/>
            <person name="Uematsu K."/>
            <person name="Yoshioka H."/>
            <person name="Kamagata Y."/>
            <person name="Tamaki H."/>
        </authorList>
    </citation>
    <scope>NUCLEOTIDE SEQUENCE [LARGE SCALE GENOMIC DNA]</scope>
    <source>
        <strain evidence="2 3">RT761</strain>
    </source>
</reference>
<keyword evidence="3" id="KW-1185">Reference proteome</keyword>
<dbReference type="CDD" id="cd00146">
    <property type="entry name" value="PKD"/>
    <property type="match status" value="1"/>
</dbReference>
<evidence type="ECO:0000313" key="2">
    <source>
        <dbReference type="EMBL" id="QPM69460.1"/>
    </source>
</evidence>
<gene>
    <name evidence="2" type="ORF">RT761_02693</name>
</gene>
<dbReference type="AlphaFoldDB" id="A0A7T1F4C9"/>
<evidence type="ECO:0000259" key="1">
    <source>
        <dbReference type="PROSITE" id="PS50093"/>
    </source>
</evidence>
<dbReference type="SMART" id="SM00089">
    <property type="entry name" value="PKD"/>
    <property type="match status" value="1"/>
</dbReference>
<dbReference type="InterPro" id="IPR022409">
    <property type="entry name" value="PKD/Chitinase_dom"/>
</dbReference>
<accession>A0A7T1F4C9</accession>